<dbReference type="InterPro" id="IPR035976">
    <property type="entry name" value="Sushi/SCR/CCP_sf"/>
</dbReference>
<dbReference type="PROSITE" id="PS50835">
    <property type="entry name" value="IG_LIKE"/>
    <property type="match status" value="3"/>
</dbReference>
<feature type="domain" description="Ig-like" evidence="5">
    <location>
        <begin position="382"/>
        <end position="471"/>
    </location>
</feature>
<feature type="region of interest" description="Disordered" evidence="4">
    <location>
        <begin position="49"/>
        <end position="96"/>
    </location>
</feature>
<evidence type="ECO:0000259" key="6">
    <source>
        <dbReference type="PROSITE" id="PS50923"/>
    </source>
</evidence>
<evidence type="ECO:0000256" key="4">
    <source>
        <dbReference type="SAM" id="MobiDB-lite"/>
    </source>
</evidence>
<organism evidence="7 8">
    <name type="scientific">Porites evermanni</name>
    <dbReference type="NCBI Taxonomy" id="104178"/>
    <lineage>
        <taxon>Eukaryota</taxon>
        <taxon>Metazoa</taxon>
        <taxon>Cnidaria</taxon>
        <taxon>Anthozoa</taxon>
        <taxon>Hexacorallia</taxon>
        <taxon>Scleractinia</taxon>
        <taxon>Fungiina</taxon>
        <taxon>Poritidae</taxon>
        <taxon>Porites</taxon>
    </lineage>
</organism>
<keyword evidence="2" id="KW-0393">Immunoglobulin domain</keyword>
<feature type="compositionally biased region" description="Low complexity" evidence="4">
    <location>
        <begin position="148"/>
        <end position="160"/>
    </location>
</feature>
<dbReference type="InterPro" id="IPR008160">
    <property type="entry name" value="Collagen"/>
</dbReference>
<dbReference type="EMBL" id="CALNXI010000142">
    <property type="protein sequence ID" value="CAH3020274.1"/>
    <property type="molecule type" value="Genomic_DNA"/>
</dbReference>
<dbReference type="SUPFAM" id="SSF48726">
    <property type="entry name" value="Immunoglobulin"/>
    <property type="match status" value="3"/>
</dbReference>
<feature type="domain" description="Ig-like" evidence="5">
    <location>
        <begin position="198"/>
        <end position="284"/>
    </location>
</feature>
<feature type="disulfide bond" evidence="3">
    <location>
        <begin position="503"/>
        <end position="530"/>
    </location>
</feature>
<comment type="caution">
    <text evidence="7">The sequence shown here is derived from an EMBL/GenBank/DDBJ whole genome shotgun (WGS) entry which is preliminary data.</text>
</comment>
<dbReference type="Gene3D" id="2.60.40.10">
    <property type="entry name" value="Immunoglobulins"/>
    <property type="match status" value="3"/>
</dbReference>
<dbReference type="PANTHER" id="PTHR10075">
    <property type="entry name" value="BASIGIN RELATED"/>
    <property type="match status" value="1"/>
</dbReference>
<dbReference type="CDD" id="cd00096">
    <property type="entry name" value="Ig"/>
    <property type="match status" value="1"/>
</dbReference>
<proteinExistence type="predicted"/>
<feature type="region of interest" description="Disordered" evidence="4">
    <location>
        <begin position="115"/>
        <end position="172"/>
    </location>
</feature>
<name>A0ABN8LWK8_9CNID</name>
<evidence type="ECO:0000259" key="5">
    <source>
        <dbReference type="PROSITE" id="PS50835"/>
    </source>
</evidence>
<dbReference type="SMART" id="SM00408">
    <property type="entry name" value="IGc2"/>
    <property type="match status" value="3"/>
</dbReference>
<dbReference type="InterPro" id="IPR013098">
    <property type="entry name" value="Ig_I-set"/>
</dbReference>
<feature type="compositionally biased region" description="Pro residues" evidence="4">
    <location>
        <begin position="124"/>
        <end position="139"/>
    </location>
</feature>
<dbReference type="Gene3D" id="2.10.70.10">
    <property type="entry name" value="Complement Module, domain 1"/>
    <property type="match status" value="1"/>
</dbReference>
<dbReference type="InterPro" id="IPR036179">
    <property type="entry name" value="Ig-like_dom_sf"/>
</dbReference>
<accession>A0ABN8LWK8</accession>
<dbReference type="Pfam" id="PF00084">
    <property type="entry name" value="Sushi"/>
    <property type="match status" value="1"/>
</dbReference>
<dbReference type="InterPro" id="IPR000436">
    <property type="entry name" value="Sushi_SCR_CCP_dom"/>
</dbReference>
<evidence type="ECO:0000256" key="2">
    <source>
        <dbReference type="ARBA" id="ARBA00023319"/>
    </source>
</evidence>
<keyword evidence="8" id="KW-1185">Reference proteome</keyword>
<dbReference type="CDD" id="cd00033">
    <property type="entry name" value="CCP"/>
    <property type="match status" value="1"/>
</dbReference>
<feature type="domain" description="Sushi" evidence="6">
    <location>
        <begin position="473"/>
        <end position="532"/>
    </location>
</feature>
<dbReference type="SUPFAM" id="SSF57535">
    <property type="entry name" value="Complement control module/SCR domain"/>
    <property type="match status" value="1"/>
</dbReference>
<dbReference type="InterPro" id="IPR007110">
    <property type="entry name" value="Ig-like_dom"/>
</dbReference>
<comment type="caution">
    <text evidence="3">Lacks conserved residue(s) required for the propagation of feature annotation.</text>
</comment>
<keyword evidence="1 3" id="KW-1015">Disulfide bond</keyword>
<dbReference type="Pfam" id="PF01391">
    <property type="entry name" value="Collagen"/>
    <property type="match status" value="1"/>
</dbReference>
<dbReference type="InterPro" id="IPR003598">
    <property type="entry name" value="Ig_sub2"/>
</dbReference>
<feature type="domain" description="Ig-like" evidence="5">
    <location>
        <begin position="289"/>
        <end position="363"/>
    </location>
</feature>
<dbReference type="Proteomes" id="UP001159427">
    <property type="component" value="Unassembled WGS sequence"/>
</dbReference>
<dbReference type="InterPro" id="IPR003599">
    <property type="entry name" value="Ig_sub"/>
</dbReference>
<feature type="compositionally biased region" description="Basic and acidic residues" evidence="4">
    <location>
        <begin position="72"/>
        <end position="96"/>
    </location>
</feature>
<dbReference type="PANTHER" id="PTHR10075:SF14">
    <property type="entry name" value="CELL ADHESION MOLECULE DSCAM2-RELATED"/>
    <property type="match status" value="1"/>
</dbReference>
<evidence type="ECO:0000256" key="1">
    <source>
        <dbReference type="ARBA" id="ARBA00023157"/>
    </source>
</evidence>
<sequence>MASGRDSPNLSSVISGLHLIFTLTSVAFLSYKVFNLENELSLIRREVPTQAARESSNAGIDVNATPLTRVQGIKDQEQRSERNRRAGKRKSESSAADKLKAVCVQKLLSNLQVSDENIYTAGPQGPPGEPGPPGKPGAPRPRGRRGRPGTPGKNGAPGTKGPRGKPGKSPDVNVTVLQNFVEQLQTSNQADVAMFAPPRFTSKPPPLIFIKEGGNLTLSISVSGNPQPKITWSVRLKIHENESRVNSTGDEKFELNYIRFEDEGVITCRAENVFGVQETEVELTVLSAPRFSAKSPPGEMTGFLGKETKIRCDFLGNPTPEVIWTRSPAKPLPQGRSEVKKDGLYINSTEGEDGGVYSCFARNDYGIKLHGTFLKVKSVESPSFVSKPPASLKVSSIGASIRVNCSATGSPLPKILWYKNNVSLPVFNNVTTDEVTGELVIGQFKPSDQATYTCVARNMYNDEEKTSTNIALIRCGNPGKPDNATVVSQSKNYWAGEYVRYLCNPGYTMVGPAVRRCLPSGKWSGYIPTCKSEFVARI</sequence>
<evidence type="ECO:0000256" key="3">
    <source>
        <dbReference type="PROSITE-ProRule" id="PRU00302"/>
    </source>
</evidence>
<dbReference type="PROSITE" id="PS50923">
    <property type="entry name" value="SUSHI"/>
    <property type="match status" value="1"/>
</dbReference>
<dbReference type="SMART" id="SM00409">
    <property type="entry name" value="IG"/>
    <property type="match status" value="3"/>
</dbReference>
<dbReference type="Pfam" id="PF13927">
    <property type="entry name" value="Ig_3"/>
    <property type="match status" value="1"/>
</dbReference>
<dbReference type="Pfam" id="PF07679">
    <property type="entry name" value="I-set"/>
    <property type="match status" value="2"/>
</dbReference>
<protein>
    <submittedName>
        <fullName evidence="7">Uncharacterized protein</fullName>
    </submittedName>
</protein>
<evidence type="ECO:0000313" key="8">
    <source>
        <dbReference type="Proteomes" id="UP001159427"/>
    </source>
</evidence>
<evidence type="ECO:0000313" key="7">
    <source>
        <dbReference type="EMBL" id="CAH3020274.1"/>
    </source>
</evidence>
<dbReference type="SMART" id="SM00032">
    <property type="entry name" value="CCP"/>
    <property type="match status" value="1"/>
</dbReference>
<gene>
    <name evidence="7" type="ORF">PEVE_00006499</name>
</gene>
<dbReference type="InterPro" id="IPR013783">
    <property type="entry name" value="Ig-like_fold"/>
</dbReference>
<reference evidence="7 8" key="1">
    <citation type="submission" date="2022-05" db="EMBL/GenBank/DDBJ databases">
        <authorList>
            <consortium name="Genoscope - CEA"/>
            <person name="William W."/>
        </authorList>
    </citation>
    <scope>NUCLEOTIDE SEQUENCE [LARGE SCALE GENOMIC DNA]</scope>
</reference>
<keyword evidence="3" id="KW-0768">Sushi</keyword>